<dbReference type="Proteomes" id="UP001176941">
    <property type="component" value="Chromosome 21"/>
</dbReference>
<keyword evidence="2" id="KW-1185">Reference proteome</keyword>
<dbReference type="EMBL" id="OX459957">
    <property type="protein sequence ID" value="CAI9162893.1"/>
    <property type="molecule type" value="Genomic_DNA"/>
</dbReference>
<proteinExistence type="predicted"/>
<sequence>MRKWGAAWPIKTLGGEASLQLLPDPLSASPLCPSVIHPPLPVTGSLCHSLCLRFRDTDIFPIRGYGKLELLGTAVYELTGLLRRQSPHSSGFRGAGGGE</sequence>
<organism evidence="1 2">
    <name type="scientific">Rangifer tarandus platyrhynchus</name>
    <name type="common">Svalbard reindeer</name>
    <dbReference type="NCBI Taxonomy" id="3082113"/>
    <lineage>
        <taxon>Eukaryota</taxon>
        <taxon>Metazoa</taxon>
        <taxon>Chordata</taxon>
        <taxon>Craniata</taxon>
        <taxon>Vertebrata</taxon>
        <taxon>Euteleostomi</taxon>
        <taxon>Mammalia</taxon>
        <taxon>Eutheria</taxon>
        <taxon>Laurasiatheria</taxon>
        <taxon>Artiodactyla</taxon>
        <taxon>Ruminantia</taxon>
        <taxon>Pecora</taxon>
        <taxon>Cervidae</taxon>
        <taxon>Odocoileinae</taxon>
        <taxon>Rangifer</taxon>
    </lineage>
</organism>
<protein>
    <submittedName>
        <fullName evidence="1">Uncharacterized protein</fullName>
    </submittedName>
</protein>
<evidence type="ECO:0000313" key="1">
    <source>
        <dbReference type="EMBL" id="CAI9162893.1"/>
    </source>
</evidence>
<reference evidence="1" key="1">
    <citation type="submission" date="2023-04" db="EMBL/GenBank/DDBJ databases">
        <authorList>
            <consortium name="ELIXIR-Norway"/>
        </authorList>
    </citation>
    <scope>NUCLEOTIDE SEQUENCE [LARGE SCALE GENOMIC DNA]</scope>
</reference>
<gene>
    <name evidence="1" type="ORF">MRATA1EN1_LOCUS11855</name>
</gene>
<name>A0ABN8YMT8_RANTA</name>
<accession>A0ABN8YMT8</accession>
<evidence type="ECO:0000313" key="2">
    <source>
        <dbReference type="Proteomes" id="UP001176941"/>
    </source>
</evidence>